<dbReference type="EMBL" id="VUJU01015168">
    <property type="protein sequence ID" value="KAF0696436.1"/>
    <property type="molecule type" value="Genomic_DNA"/>
</dbReference>
<proteinExistence type="predicted"/>
<dbReference type="Proteomes" id="UP000478052">
    <property type="component" value="Unassembled WGS sequence"/>
</dbReference>
<evidence type="ECO:0000313" key="3">
    <source>
        <dbReference type="Proteomes" id="UP000478052"/>
    </source>
</evidence>
<sequence>KPVNNLKYNKKTDQEAGYSARIKATEGYNYDEHIINTTQITQDTNIELEETNIDIPSTSKFVNRKRKRINEPIRLSTLNFLEEKHMREEKINIKQLEIEEKKLELDRQKLLLETERFELEKKERLQKLDLEKREREQRLDIEKKEREEKLKLEAQKVEIAGQQQKLLQLMLEQLIKKS</sequence>
<reference evidence="2 3" key="1">
    <citation type="submission" date="2019-08" db="EMBL/GenBank/DDBJ databases">
        <title>Whole genome of Aphis craccivora.</title>
        <authorList>
            <person name="Voronova N.V."/>
            <person name="Shulinski R.S."/>
            <person name="Bandarenka Y.V."/>
            <person name="Zhorov D.G."/>
            <person name="Warner D."/>
        </authorList>
    </citation>
    <scope>NUCLEOTIDE SEQUENCE [LARGE SCALE GENOMIC DNA]</scope>
    <source>
        <strain evidence="2">180601</strain>
        <tissue evidence="2">Whole Body</tissue>
    </source>
</reference>
<evidence type="ECO:0000256" key="1">
    <source>
        <dbReference type="SAM" id="Coils"/>
    </source>
</evidence>
<keyword evidence="1" id="KW-0175">Coiled coil</keyword>
<feature type="non-terminal residue" evidence="2">
    <location>
        <position position="1"/>
    </location>
</feature>
<name>A0A6G0VLA3_APHCR</name>
<keyword evidence="3" id="KW-1185">Reference proteome</keyword>
<protein>
    <submittedName>
        <fullName evidence="2">Uncharacterized protein</fullName>
    </submittedName>
</protein>
<organism evidence="2 3">
    <name type="scientific">Aphis craccivora</name>
    <name type="common">Cowpea aphid</name>
    <dbReference type="NCBI Taxonomy" id="307492"/>
    <lineage>
        <taxon>Eukaryota</taxon>
        <taxon>Metazoa</taxon>
        <taxon>Ecdysozoa</taxon>
        <taxon>Arthropoda</taxon>
        <taxon>Hexapoda</taxon>
        <taxon>Insecta</taxon>
        <taxon>Pterygota</taxon>
        <taxon>Neoptera</taxon>
        <taxon>Paraneoptera</taxon>
        <taxon>Hemiptera</taxon>
        <taxon>Sternorrhyncha</taxon>
        <taxon>Aphidomorpha</taxon>
        <taxon>Aphidoidea</taxon>
        <taxon>Aphididae</taxon>
        <taxon>Aphidini</taxon>
        <taxon>Aphis</taxon>
        <taxon>Aphis</taxon>
    </lineage>
</organism>
<evidence type="ECO:0000313" key="2">
    <source>
        <dbReference type="EMBL" id="KAF0696436.1"/>
    </source>
</evidence>
<accession>A0A6G0VLA3</accession>
<gene>
    <name evidence="2" type="ORF">FWK35_00030839</name>
</gene>
<feature type="coiled-coil region" evidence="1">
    <location>
        <begin position="86"/>
        <end position="147"/>
    </location>
</feature>
<dbReference type="AlphaFoldDB" id="A0A6G0VLA3"/>
<comment type="caution">
    <text evidence="2">The sequence shown here is derived from an EMBL/GenBank/DDBJ whole genome shotgun (WGS) entry which is preliminary data.</text>
</comment>